<dbReference type="InterPro" id="IPR011969">
    <property type="entry name" value="Clan_AA_Asp_peptidase_C"/>
</dbReference>
<dbReference type="Proteomes" id="UP000053235">
    <property type="component" value="Unassembled WGS sequence"/>
</dbReference>
<evidence type="ECO:0000313" key="3">
    <source>
        <dbReference type="Proteomes" id="UP000053235"/>
    </source>
</evidence>
<dbReference type="InterPro" id="IPR001969">
    <property type="entry name" value="Aspartic_peptidase_AS"/>
</dbReference>
<keyword evidence="2" id="KW-0645">Protease</keyword>
<evidence type="ECO:0000256" key="1">
    <source>
        <dbReference type="SAM" id="MobiDB-lite"/>
    </source>
</evidence>
<dbReference type="PROSITE" id="PS00141">
    <property type="entry name" value="ASP_PROTEASE"/>
    <property type="match status" value="1"/>
</dbReference>
<gene>
    <name evidence="2" type="ORF">LAX5112_00555</name>
</gene>
<dbReference type="InterPro" id="IPR034122">
    <property type="entry name" value="Retropepsin-like_bacterial"/>
</dbReference>
<reference evidence="3" key="1">
    <citation type="submission" date="2015-07" db="EMBL/GenBank/DDBJ databases">
        <authorList>
            <person name="Rodrigo-Torres Lidia"/>
            <person name="Arahal R.David."/>
        </authorList>
    </citation>
    <scope>NUCLEOTIDE SEQUENCE [LARGE SCALE GENOMIC DNA]</scope>
    <source>
        <strain evidence="3">CECT 5112</strain>
    </source>
</reference>
<keyword evidence="3" id="KW-1185">Reference proteome</keyword>
<organism evidence="2 3">
    <name type="scientific">Roseibium alexandrii</name>
    <dbReference type="NCBI Taxonomy" id="388408"/>
    <lineage>
        <taxon>Bacteria</taxon>
        <taxon>Pseudomonadati</taxon>
        <taxon>Pseudomonadota</taxon>
        <taxon>Alphaproteobacteria</taxon>
        <taxon>Hyphomicrobiales</taxon>
        <taxon>Stappiaceae</taxon>
        <taxon>Roseibium</taxon>
    </lineage>
</organism>
<name>A0A0M6ZSM6_9HYPH</name>
<dbReference type="STRING" id="388408.LAX5112_00555"/>
<dbReference type="Gene3D" id="2.40.70.10">
    <property type="entry name" value="Acid Proteases"/>
    <property type="match status" value="1"/>
</dbReference>
<dbReference type="NCBIfam" id="TIGR02281">
    <property type="entry name" value="clan_AA_DTGA"/>
    <property type="match status" value="1"/>
</dbReference>
<protein>
    <submittedName>
        <fullName evidence="2">Clan AA aspartic protease</fullName>
    </submittedName>
</protein>
<accession>A0A0M6ZSM6</accession>
<keyword evidence="2" id="KW-0378">Hydrolase</keyword>
<proteinExistence type="predicted"/>
<dbReference type="SUPFAM" id="SSF50630">
    <property type="entry name" value="Acid proteases"/>
    <property type="match status" value="1"/>
</dbReference>
<dbReference type="OrthoDB" id="7595324at2"/>
<dbReference type="GO" id="GO:0004190">
    <property type="term" value="F:aspartic-type endopeptidase activity"/>
    <property type="evidence" value="ECO:0007669"/>
    <property type="project" value="InterPro"/>
</dbReference>
<feature type="compositionally biased region" description="Low complexity" evidence="1">
    <location>
        <begin position="29"/>
        <end position="41"/>
    </location>
</feature>
<evidence type="ECO:0000313" key="2">
    <source>
        <dbReference type="EMBL" id="CTQ65231.1"/>
    </source>
</evidence>
<feature type="region of interest" description="Disordered" evidence="1">
    <location>
        <begin position="29"/>
        <end position="50"/>
    </location>
</feature>
<sequence length="167" mass="18131">MYRFIIVLVLCAAIAPIVPLWVEHQNNQTSKTAAATTNASSETGERRHRISANRSGQFVADVHLNGHMHEMLVDTGASATVLPVSVARIVGIFPANDDFKLRVSTANGTTYGARAVIDRLQIGRINLRNIEALVLQDSSLSIPLLGMTALNKLDRFDISNGTLVLIQ</sequence>
<dbReference type="RefSeq" id="WP_055670492.1">
    <property type="nucleotide sequence ID" value="NZ_CXWD01000002.1"/>
</dbReference>
<dbReference type="CDD" id="cd05483">
    <property type="entry name" value="retropepsin_like_bacteria"/>
    <property type="match status" value="1"/>
</dbReference>
<dbReference type="InterPro" id="IPR021109">
    <property type="entry name" value="Peptidase_aspartic_dom_sf"/>
</dbReference>
<dbReference type="EMBL" id="CXWD01000002">
    <property type="protein sequence ID" value="CTQ65231.1"/>
    <property type="molecule type" value="Genomic_DNA"/>
</dbReference>
<dbReference type="Pfam" id="PF13975">
    <property type="entry name" value="gag-asp_proteas"/>
    <property type="match status" value="1"/>
</dbReference>
<dbReference type="AlphaFoldDB" id="A0A0M6ZSM6"/>
<dbReference type="GO" id="GO:0006508">
    <property type="term" value="P:proteolysis"/>
    <property type="evidence" value="ECO:0007669"/>
    <property type="project" value="UniProtKB-KW"/>
</dbReference>